<proteinExistence type="predicted"/>
<organism evidence="2 3">
    <name type="scientific">Flavobacterium humi</name>
    <dbReference type="NCBI Taxonomy" id="2562683"/>
    <lineage>
        <taxon>Bacteria</taxon>
        <taxon>Pseudomonadati</taxon>
        <taxon>Bacteroidota</taxon>
        <taxon>Flavobacteriia</taxon>
        <taxon>Flavobacteriales</taxon>
        <taxon>Flavobacteriaceae</taxon>
        <taxon>Flavobacterium</taxon>
    </lineage>
</organism>
<evidence type="ECO:0000259" key="1">
    <source>
        <dbReference type="Pfam" id="PF00027"/>
    </source>
</evidence>
<dbReference type="InterPro" id="IPR000595">
    <property type="entry name" value="cNMP-bd_dom"/>
</dbReference>
<keyword evidence="3" id="KW-1185">Reference proteome</keyword>
<protein>
    <submittedName>
        <fullName evidence="2">Crp/Fnr family transcriptional regulator</fullName>
    </submittedName>
</protein>
<dbReference type="AlphaFoldDB" id="A0A4Z0L4M2"/>
<dbReference type="EMBL" id="SRLH01000006">
    <property type="protein sequence ID" value="TGD57308.1"/>
    <property type="molecule type" value="Genomic_DNA"/>
</dbReference>
<dbReference type="Proteomes" id="UP000297407">
    <property type="component" value="Unassembled WGS sequence"/>
</dbReference>
<gene>
    <name evidence="2" type="ORF">E4635_11850</name>
</gene>
<comment type="caution">
    <text evidence="2">The sequence shown here is derived from an EMBL/GenBank/DDBJ whole genome shotgun (WGS) entry which is preliminary data.</text>
</comment>
<name>A0A4Z0L4M2_9FLAO</name>
<dbReference type="Pfam" id="PF00027">
    <property type="entry name" value="cNMP_binding"/>
    <property type="match status" value="1"/>
</dbReference>
<dbReference type="InterPro" id="IPR018490">
    <property type="entry name" value="cNMP-bd_dom_sf"/>
</dbReference>
<dbReference type="OrthoDB" id="680421at2"/>
<evidence type="ECO:0000313" key="2">
    <source>
        <dbReference type="EMBL" id="TGD57308.1"/>
    </source>
</evidence>
<dbReference type="SUPFAM" id="SSF51206">
    <property type="entry name" value="cAMP-binding domain-like"/>
    <property type="match status" value="1"/>
</dbReference>
<accession>A0A4Z0L4M2</accession>
<reference evidence="2 3" key="1">
    <citation type="submission" date="2019-04" db="EMBL/GenBank/DDBJ databases">
        <title>Flavobacterium sp. strain DS2-A Genome sequencing and assembly.</title>
        <authorList>
            <person name="Kim I."/>
        </authorList>
    </citation>
    <scope>NUCLEOTIDE SEQUENCE [LARGE SCALE GENOMIC DNA]</scope>
    <source>
        <strain evidence="2 3">DS2-A</strain>
    </source>
</reference>
<dbReference type="InterPro" id="IPR014710">
    <property type="entry name" value="RmlC-like_jellyroll"/>
</dbReference>
<feature type="domain" description="Cyclic nucleotide-binding" evidence="1">
    <location>
        <begin position="49"/>
        <end position="132"/>
    </location>
</feature>
<evidence type="ECO:0000313" key="3">
    <source>
        <dbReference type="Proteomes" id="UP000297407"/>
    </source>
</evidence>
<dbReference type="Gene3D" id="2.60.120.10">
    <property type="entry name" value="Jelly Rolls"/>
    <property type="match status" value="1"/>
</dbReference>
<sequence length="206" mass="24490">MHGQVKPYRINLSILPVETKEQLFRHFESYIPLSDSLKKELEDRIAFSTFKKGQEIHNAGKVCTESHFIFQGLTRLYFLKDGKEITEYFSSEGEWVNSPRSFTQRTTDIYYIEALETTEVFTLKVQDLVFLFDHFPEMERYARLSMNTVFGHFLERITSMRFTTAKEKYEHFCHTYHDIYHRIPLGMIASYLGITQETLSRIRAER</sequence>
<dbReference type="CDD" id="cd00038">
    <property type="entry name" value="CAP_ED"/>
    <property type="match status" value="1"/>
</dbReference>